<feature type="region of interest" description="Disordered" evidence="10">
    <location>
        <begin position="257"/>
        <end position="287"/>
    </location>
</feature>
<evidence type="ECO:0000256" key="1">
    <source>
        <dbReference type="ARBA" id="ARBA00022723"/>
    </source>
</evidence>
<feature type="region of interest" description="Disordered" evidence="10">
    <location>
        <begin position="87"/>
        <end position="114"/>
    </location>
</feature>
<evidence type="ECO:0000256" key="3">
    <source>
        <dbReference type="ARBA" id="ARBA00022833"/>
    </source>
</evidence>
<dbReference type="GO" id="GO:0008270">
    <property type="term" value="F:zinc ion binding"/>
    <property type="evidence" value="ECO:0007669"/>
    <property type="project" value="UniProtKB-KW"/>
</dbReference>
<evidence type="ECO:0000256" key="10">
    <source>
        <dbReference type="SAM" id="MobiDB-lite"/>
    </source>
</evidence>
<dbReference type="Proteomes" id="UP000250235">
    <property type="component" value="Unassembled WGS sequence"/>
</dbReference>
<dbReference type="PROSITE" id="PS01361">
    <property type="entry name" value="ZF_DOF_1"/>
    <property type="match status" value="1"/>
</dbReference>
<evidence type="ECO:0000256" key="4">
    <source>
        <dbReference type="ARBA" id="ARBA00023015"/>
    </source>
</evidence>
<dbReference type="InterPro" id="IPR045174">
    <property type="entry name" value="Dof"/>
</dbReference>
<evidence type="ECO:0000256" key="5">
    <source>
        <dbReference type="ARBA" id="ARBA00023125"/>
    </source>
</evidence>
<dbReference type="OrthoDB" id="1927254at2759"/>
<feature type="region of interest" description="Disordered" evidence="10">
    <location>
        <begin position="1"/>
        <end position="41"/>
    </location>
</feature>
<comment type="function">
    <text evidence="9">Transcription factor that binds specifically to a 5'-AA[AG]G-3' consensus core sequence.</text>
</comment>
<dbReference type="GO" id="GO:0003677">
    <property type="term" value="F:DNA binding"/>
    <property type="evidence" value="ECO:0007669"/>
    <property type="project" value="UniProtKB-UniRule"/>
</dbReference>
<keyword evidence="1 9" id="KW-0479">Metal-binding</keyword>
<sequence>MEKTRTEGDLRQEHDQQQLIPRRLMASENHQEHPAPPPRKCPRCDSGNTKFCYYNNYSLSQPRYFCKSCRRYWTHGGALRNVPVGGGCRKSKRTKPSYAPMSSGEAPRIGSSSPAIITTYNPRGMMSGQSIRSHPLPIPSMSSLYSGGGPFLSSMAAMQSFMQQPTIGTGQGAAMNLAIGSRFRGGGPAGGCGNAAPLPEIYLPSLKPPAPQQFSAQNELYQSQQSLISPSNPVLNSWTQTVINSRASPAFWCGGGTGDITGDHTSGPSMNPNPWSEYDLPGIDPSQ</sequence>
<protein>
    <recommendedName>
        <fullName evidence="9">Dof zinc finger protein</fullName>
    </recommendedName>
</protein>
<evidence type="ECO:0000256" key="7">
    <source>
        <dbReference type="ARBA" id="ARBA00023242"/>
    </source>
</evidence>
<keyword evidence="5 8" id="KW-0238">DNA-binding</keyword>
<evidence type="ECO:0000256" key="2">
    <source>
        <dbReference type="ARBA" id="ARBA00022771"/>
    </source>
</evidence>
<evidence type="ECO:0000256" key="9">
    <source>
        <dbReference type="RuleBase" id="RU369094"/>
    </source>
</evidence>
<keyword evidence="3 9" id="KW-0862">Zinc</keyword>
<keyword evidence="2 8" id="KW-0863">Zinc-finger</keyword>
<evidence type="ECO:0000256" key="8">
    <source>
        <dbReference type="PROSITE-ProRule" id="PRU00071"/>
    </source>
</evidence>
<feature type="compositionally biased region" description="Basic and acidic residues" evidence="10">
    <location>
        <begin position="1"/>
        <end position="16"/>
    </location>
</feature>
<name>A0A2Z7D175_9LAMI</name>
<dbReference type="PROSITE" id="PS50884">
    <property type="entry name" value="ZF_DOF_2"/>
    <property type="match status" value="1"/>
</dbReference>
<keyword evidence="13" id="KW-1185">Reference proteome</keyword>
<accession>A0A2Z7D175</accession>
<evidence type="ECO:0000313" key="13">
    <source>
        <dbReference type="Proteomes" id="UP000250235"/>
    </source>
</evidence>
<keyword evidence="7 8" id="KW-0539">Nucleus</keyword>
<keyword evidence="6 9" id="KW-0804">Transcription</keyword>
<dbReference type="Pfam" id="PF02701">
    <property type="entry name" value="Zn_ribbon_Dof"/>
    <property type="match status" value="1"/>
</dbReference>
<dbReference type="EMBL" id="KQ990520">
    <property type="protein sequence ID" value="KZV53234.1"/>
    <property type="molecule type" value="Genomic_DNA"/>
</dbReference>
<evidence type="ECO:0000259" key="11">
    <source>
        <dbReference type="PROSITE" id="PS50884"/>
    </source>
</evidence>
<reference evidence="12 13" key="1">
    <citation type="journal article" date="2015" name="Proc. Natl. Acad. Sci. U.S.A.">
        <title>The resurrection genome of Boea hygrometrica: A blueprint for survival of dehydration.</title>
        <authorList>
            <person name="Xiao L."/>
            <person name="Yang G."/>
            <person name="Zhang L."/>
            <person name="Yang X."/>
            <person name="Zhao S."/>
            <person name="Ji Z."/>
            <person name="Zhou Q."/>
            <person name="Hu M."/>
            <person name="Wang Y."/>
            <person name="Chen M."/>
            <person name="Xu Y."/>
            <person name="Jin H."/>
            <person name="Xiao X."/>
            <person name="Hu G."/>
            <person name="Bao F."/>
            <person name="Hu Y."/>
            <person name="Wan P."/>
            <person name="Li L."/>
            <person name="Deng X."/>
            <person name="Kuang T."/>
            <person name="Xiang C."/>
            <person name="Zhu J.K."/>
            <person name="Oliver M.J."/>
            <person name="He Y."/>
        </authorList>
    </citation>
    <scope>NUCLEOTIDE SEQUENCE [LARGE SCALE GENOMIC DNA]</scope>
    <source>
        <strain evidence="13">cv. XS01</strain>
    </source>
</reference>
<dbReference type="GO" id="GO:0003700">
    <property type="term" value="F:DNA-binding transcription factor activity"/>
    <property type="evidence" value="ECO:0007669"/>
    <property type="project" value="UniProtKB-UniRule"/>
</dbReference>
<dbReference type="AlphaFoldDB" id="A0A2Z7D175"/>
<dbReference type="InterPro" id="IPR003851">
    <property type="entry name" value="Znf_Dof"/>
</dbReference>
<evidence type="ECO:0000256" key="6">
    <source>
        <dbReference type="ARBA" id="ARBA00023163"/>
    </source>
</evidence>
<dbReference type="GO" id="GO:0005634">
    <property type="term" value="C:nucleus"/>
    <property type="evidence" value="ECO:0007669"/>
    <property type="project" value="UniProtKB-SubCell"/>
</dbReference>
<gene>
    <name evidence="12" type="ORF">F511_21491</name>
</gene>
<dbReference type="PANTHER" id="PTHR31992">
    <property type="entry name" value="DOF ZINC FINGER PROTEIN DOF1.4-RELATED"/>
    <property type="match status" value="1"/>
</dbReference>
<organism evidence="12 13">
    <name type="scientific">Dorcoceras hygrometricum</name>
    <dbReference type="NCBI Taxonomy" id="472368"/>
    <lineage>
        <taxon>Eukaryota</taxon>
        <taxon>Viridiplantae</taxon>
        <taxon>Streptophyta</taxon>
        <taxon>Embryophyta</taxon>
        <taxon>Tracheophyta</taxon>
        <taxon>Spermatophyta</taxon>
        <taxon>Magnoliopsida</taxon>
        <taxon>eudicotyledons</taxon>
        <taxon>Gunneridae</taxon>
        <taxon>Pentapetalae</taxon>
        <taxon>asterids</taxon>
        <taxon>lamiids</taxon>
        <taxon>Lamiales</taxon>
        <taxon>Gesneriaceae</taxon>
        <taxon>Didymocarpoideae</taxon>
        <taxon>Trichosporeae</taxon>
        <taxon>Loxocarpinae</taxon>
        <taxon>Dorcoceras</taxon>
    </lineage>
</organism>
<keyword evidence="4 9" id="KW-0805">Transcription regulation</keyword>
<feature type="domain" description="Dof-type" evidence="11">
    <location>
        <begin position="39"/>
        <end position="93"/>
    </location>
</feature>
<evidence type="ECO:0000313" key="12">
    <source>
        <dbReference type="EMBL" id="KZV53234.1"/>
    </source>
</evidence>
<comment type="subcellular location">
    <subcellularLocation>
        <location evidence="8 9">Nucleus</location>
    </subcellularLocation>
</comment>
<proteinExistence type="predicted"/>